<keyword evidence="2" id="KW-1185">Reference proteome</keyword>
<dbReference type="Proteomes" id="UP000193224">
    <property type="component" value="Unassembled WGS sequence"/>
</dbReference>
<sequence>MIGKILPVLLAVIGIGGGVGAGLALKPEPKDIDMAMENPCGDTGYDMAMSDEMHKDGDAHGDMDTQEYVKLNNQFLVPVVADQLVEALVVMSLSIEVSAGQSEIIYLREPKLRDAFLQVLFDHANIGGFRGEFTNAKNLDVLRNALTEVAQQIVGDTVSGILITDIARQDV</sequence>
<protein>
    <recommendedName>
        <fullName evidence="3">Flagellar protein FliL</fullName>
    </recommendedName>
</protein>
<dbReference type="EMBL" id="FWXB01000005">
    <property type="protein sequence ID" value="SMC11864.1"/>
    <property type="molecule type" value="Genomic_DNA"/>
</dbReference>
<proteinExistence type="predicted"/>
<dbReference type="RefSeq" id="WP_085799834.1">
    <property type="nucleotide sequence ID" value="NZ_FWXB01000005.1"/>
</dbReference>
<accession>A0A1X7BQL1</accession>
<evidence type="ECO:0008006" key="3">
    <source>
        <dbReference type="Google" id="ProtNLM"/>
    </source>
</evidence>
<dbReference type="OrthoDB" id="7864548at2"/>
<evidence type="ECO:0000313" key="1">
    <source>
        <dbReference type="EMBL" id="SMC11864.1"/>
    </source>
</evidence>
<dbReference type="AlphaFoldDB" id="A0A1X7BQL1"/>
<name>A0A1X7BQL1_9RHOB</name>
<evidence type="ECO:0000313" key="2">
    <source>
        <dbReference type="Proteomes" id="UP000193224"/>
    </source>
</evidence>
<gene>
    <name evidence="1" type="ORF">ROA7745_01684</name>
</gene>
<reference evidence="1 2" key="1">
    <citation type="submission" date="2017-03" db="EMBL/GenBank/DDBJ databases">
        <authorList>
            <person name="Afonso C.L."/>
            <person name="Miller P.J."/>
            <person name="Scott M.A."/>
            <person name="Spackman E."/>
            <person name="Goraichik I."/>
            <person name="Dimitrov K.M."/>
            <person name="Suarez D.L."/>
            <person name="Swayne D.E."/>
        </authorList>
    </citation>
    <scope>NUCLEOTIDE SEQUENCE [LARGE SCALE GENOMIC DNA]</scope>
    <source>
        <strain evidence="1 2">CECT 7745</strain>
    </source>
</reference>
<organism evidence="1 2">
    <name type="scientific">Roseovarius aestuarii</name>
    <dbReference type="NCBI Taxonomy" id="475083"/>
    <lineage>
        <taxon>Bacteria</taxon>
        <taxon>Pseudomonadati</taxon>
        <taxon>Pseudomonadota</taxon>
        <taxon>Alphaproteobacteria</taxon>
        <taxon>Rhodobacterales</taxon>
        <taxon>Roseobacteraceae</taxon>
        <taxon>Roseovarius</taxon>
    </lineage>
</organism>